<feature type="signal peptide" evidence="1">
    <location>
        <begin position="1"/>
        <end position="28"/>
    </location>
</feature>
<keyword evidence="3" id="KW-1185">Reference proteome</keyword>
<dbReference type="EMBL" id="OOIN01000016">
    <property type="protein sequence ID" value="SPO26910.1"/>
    <property type="molecule type" value="Genomic_DNA"/>
</dbReference>
<evidence type="ECO:0000256" key="1">
    <source>
        <dbReference type="SAM" id="SignalP"/>
    </source>
</evidence>
<proteinExistence type="predicted"/>
<evidence type="ECO:0008006" key="4">
    <source>
        <dbReference type="Google" id="ProtNLM"/>
    </source>
</evidence>
<gene>
    <name evidence="2" type="ORF">UTRI_10373_B</name>
</gene>
<evidence type="ECO:0000313" key="3">
    <source>
        <dbReference type="Proteomes" id="UP000324022"/>
    </source>
</evidence>
<evidence type="ECO:0000313" key="2">
    <source>
        <dbReference type="EMBL" id="SPO26910.1"/>
    </source>
</evidence>
<reference evidence="2 3" key="1">
    <citation type="submission" date="2018-03" db="EMBL/GenBank/DDBJ databases">
        <authorList>
            <person name="Guldener U."/>
        </authorList>
    </citation>
    <scope>NUCLEOTIDE SEQUENCE [LARGE SCALE GENOMIC DNA]</scope>
    <source>
        <strain evidence="2 3">NBRC100155</strain>
    </source>
</reference>
<name>A0A5C3E9R2_9BASI</name>
<feature type="chain" id="PRO_5022735317" description="Effector family protein Eff1" evidence="1">
    <location>
        <begin position="29"/>
        <end position="177"/>
    </location>
</feature>
<keyword evidence="1" id="KW-0732">Signal</keyword>
<accession>A0A5C3E9R2</accession>
<dbReference type="AlphaFoldDB" id="A0A5C3E9R2"/>
<protein>
    <recommendedName>
        <fullName evidence="4">Effector family protein Eff1</fullName>
    </recommendedName>
</protein>
<dbReference type="Proteomes" id="UP000324022">
    <property type="component" value="Unassembled WGS sequence"/>
</dbReference>
<organism evidence="2 3">
    <name type="scientific">Ustilago trichophora</name>
    <dbReference type="NCBI Taxonomy" id="86804"/>
    <lineage>
        <taxon>Eukaryota</taxon>
        <taxon>Fungi</taxon>
        <taxon>Dikarya</taxon>
        <taxon>Basidiomycota</taxon>
        <taxon>Ustilaginomycotina</taxon>
        <taxon>Ustilaginomycetes</taxon>
        <taxon>Ustilaginales</taxon>
        <taxon>Ustilaginaceae</taxon>
        <taxon>Ustilago</taxon>
    </lineage>
</organism>
<sequence length="177" mass="20415">MVWLTHLLELRLSILALILSLCCNFVIGNNVQNSLDKTMIEVFLFDQYHVHARYSVPFKRLSATPSLRPTLDAYTQIQALELAHTDGSKSVGTISPSSYYPVKRIYFYSIIKPDSQIGRNLNLKMDEIASLLWCHESPIGGEEQTRLVHVERFKSNPNVKWYMDPLKNIIEQHPVKR</sequence>
<dbReference type="OrthoDB" id="10638885at2759"/>